<dbReference type="InterPro" id="IPR016032">
    <property type="entry name" value="Sig_transdc_resp-reg_C-effctor"/>
</dbReference>
<gene>
    <name evidence="5" type="ORF">ACFQZM_29630</name>
</gene>
<evidence type="ECO:0000256" key="1">
    <source>
        <dbReference type="ARBA" id="ARBA00023015"/>
    </source>
</evidence>
<dbReference type="CDD" id="cd06170">
    <property type="entry name" value="LuxR_C_like"/>
    <property type="match status" value="1"/>
</dbReference>
<keyword evidence="2" id="KW-0238">DNA-binding</keyword>
<dbReference type="InterPro" id="IPR000792">
    <property type="entry name" value="Tscrpt_reg_LuxR_C"/>
</dbReference>
<feature type="domain" description="HTH luxR-type" evidence="4">
    <location>
        <begin position="152"/>
        <end position="217"/>
    </location>
</feature>
<dbReference type="Gene3D" id="3.40.50.2300">
    <property type="match status" value="1"/>
</dbReference>
<evidence type="ECO:0000256" key="2">
    <source>
        <dbReference type="ARBA" id="ARBA00023125"/>
    </source>
</evidence>
<evidence type="ECO:0000259" key="4">
    <source>
        <dbReference type="PROSITE" id="PS50043"/>
    </source>
</evidence>
<dbReference type="SUPFAM" id="SSF46894">
    <property type="entry name" value="C-terminal effector domain of the bipartite response regulators"/>
    <property type="match status" value="1"/>
</dbReference>
<organism evidence="5 6">
    <name type="scientific">Actinomadura fibrosa</name>
    <dbReference type="NCBI Taxonomy" id="111802"/>
    <lineage>
        <taxon>Bacteria</taxon>
        <taxon>Bacillati</taxon>
        <taxon>Actinomycetota</taxon>
        <taxon>Actinomycetes</taxon>
        <taxon>Streptosporangiales</taxon>
        <taxon>Thermomonosporaceae</taxon>
        <taxon>Actinomadura</taxon>
    </lineage>
</organism>
<dbReference type="SMART" id="SM00421">
    <property type="entry name" value="HTH_LUXR"/>
    <property type="match status" value="1"/>
</dbReference>
<dbReference type="PANTHER" id="PTHR44688:SF16">
    <property type="entry name" value="DNA-BINDING TRANSCRIPTIONAL ACTIVATOR DEVR_DOSR"/>
    <property type="match status" value="1"/>
</dbReference>
<keyword evidence="6" id="KW-1185">Reference proteome</keyword>
<evidence type="ECO:0000313" key="6">
    <source>
        <dbReference type="Proteomes" id="UP001597063"/>
    </source>
</evidence>
<keyword evidence="3" id="KW-0804">Transcription</keyword>
<dbReference type="Pfam" id="PF00196">
    <property type="entry name" value="GerE"/>
    <property type="match status" value="1"/>
</dbReference>
<dbReference type="PANTHER" id="PTHR44688">
    <property type="entry name" value="DNA-BINDING TRANSCRIPTIONAL ACTIVATOR DEVR_DOSR"/>
    <property type="match status" value="1"/>
</dbReference>
<evidence type="ECO:0000313" key="5">
    <source>
        <dbReference type="EMBL" id="MFD0688687.1"/>
    </source>
</evidence>
<comment type="caution">
    <text evidence="5">The sequence shown here is derived from an EMBL/GenBank/DDBJ whole genome shotgun (WGS) entry which is preliminary data.</text>
</comment>
<proteinExistence type="predicted"/>
<accession>A0ABW2XUN3</accession>
<dbReference type="Proteomes" id="UP001597063">
    <property type="component" value="Unassembled WGS sequence"/>
</dbReference>
<dbReference type="EMBL" id="JBHTGP010000015">
    <property type="protein sequence ID" value="MFD0688687.1"/>
    <property type="molecule type" value="Genomic_DNA"/>
</dbReference>
<keyword evidence="1" id="KW-0805">Transcription regulation</keyword>
<dbReference type="PRINTS" id="PR00038">
    <property type="entry name" value="HTHLUXR"/>
</dbReference>
<protein>
    <submittedName>
        <fullName evidence="5">LuxR C-terminal-related transcriptional regulator</fullName>
    </submittedName>
</protein>
<reference evidence="6" key="1">
    <citation type="journal article" date="2019" name="Int. J. Syst. Evol. Microbiol.">
        <title>The Global Catalogue of Microorganisms (GCM) 10K type strain sequencing project: providing services to taxonomists for standard genome sequencing and annotation.</title>
        <authorList>
            <consortium name="The Broad Institute Genomics Platform"/>
            <consortium name="The Broad Institute Genome Sequencing Center for Infectious Disease"/>
            <person name="Wu L."/>
            <person name="Ma J."/>
        </authorList>
    </citation>
    <scope>NUCLEOTIDE SEQUENCE [LARGE SCALE GENOMIC DNA]</scope>
    <source>
        <strain evidence="6">JCM 9371</strain>
    </source>
</reference>
<name>A0ABW2XUN3_9ACTN</name>
<sequence length="226" mass="23733">MAAEAMGDRAAPIGVALVLRSELKRFGIERMLSGSDVVAGVRSHESAAGMLDRAGLDRVDVVVLEAAEVADDGGRDLVAAIRAAGAKVLVLLEDGDEQAVTGATRVRADGFLYGAELTSRTLRDALVQIGGGGFYLPARLADDLLDRRPAPRGGTSAALTARERQVLELIVEGLSNKQIARRLSMSDHNAKRIVASILAKLNCPNRTTAAMAAIQLGYVDAHRAPG</sequence>
<dbReference type="PROSITE" id="PS50043">
    <property type="entry name" value="HTH_LUXR_2"/>
    <property type="match status" value="1"/>
</dbReference>
<evidence type="ECO:0000256" key="3">
    <source>
        <dbReference type="ARBA" id="ARBA00023163"/>
    </source>
</evidence>
<dbReference type="RefSeq" id="WP_131755118.1">
    <property type="nucleotide sequence ID" value="NZ_CAACUY010000003.1"/>
</dbReference>